<dbReference type="AlphaFoldDB" id="A0A9P4P733"/>
<keyword evidence="3" id="KW-1185">Reference proteome</keyword>
<evidence type="ECO:0000313" key="2">
    <source>
        <dbReference type="EMBL" id="KAF2437666.1"/>
    </source>
</evidence>
<name>A0A9P4P733_9PLEO</name>
<sequence length="574" mass="62714">MGPRKSASGPTTANQPRLPPFGIGSQRVMCSAARKPRSTLSERAKSQMKETQSRLLMAEALASARRAEASSATLSADTPPIPSRATASTSGQLFSPVARPSRPDIHTTKTLPQAIPSFFPAMESEEHVFRSHERLQAALTLVQLSFGSHERLQAAVALVQLSFQSHEHLQAAHTLVQLSDRAHERQAALALGRLSGRGMSYGGQVVGCVASVESHRIVSQRIASELGRMHTGWVAYIQARGAITETSGGVLALCGNGGLLSGSKVGSSESYGTGMPRFAKAREGLHLIVLAYVSMASYAVRKFTVHCMTVPGFHRKTRPDDRDWLAACVISCFIRYWEVRGSIGLGKRSEDVLAPTHEPHDCTRGIAASSRARPPDTSRCVSRASRRPQDPRRRRRRHACLAPLQTPQRHRHRHRHTHTYHVIANPTTRAGSTRPADEVEYDKHWLDTARRRGWKTTASTAHEAAYGQHTSGATEQTPHCDSPSSRTSERPSLLSRRLQHQRNKRVALHPLAYAQVATATSMASLLHQAGPTVPKQSQSVRSARLGAPIPPMMRSAPALLHLSTGDFPKIVVDF</sequence>
<proteinExistence type="predicted"/>
<accession>A0A9P4P733</accession>
<evidence type="ECO:0000256" key="1">
    <source>
        <dbReference type="SAM" id="MobiDB-lite"/>
    </source>
</evidence>
<feature type="compositionally biased region" description="Basic and acidic residues" evidence="1">
    <location>
        <begin position="40"/>
        <end position="52"/>
    </location>
</feature>
<protein>
    <submittedName>
        <fullName evidence="2">Uncharacterized protein</fullName>
    </submittedName>
</protein>
<reference evidence="2" key="1">
    <citation type="journal article" date="2020" name="Stud. Mycol.">
        <title>101 Dothideomycetes genomes: a test case for predicting lifestyles and emergence of pathogens.</title>
        <authorList>
            <person name="Haridas S."/>
            <person name="Albert R."/>
            <person name="Binder M."/>
            <person name="Bloem J."/>
            <person name="Labutti K."/>
            <person name="Salamov A."/>
            <person name="Andreopoulos B."/>
            <person name="Baker S."/>
            <person name="Barry K."/>
            <person name="Bills G."/>
            <person name="Bluhm B."/>
            <person name="Cannon C."/>
            <person name="Castanera R."/>
            <person name="Culley D."/>
            <person name="Daum C."/>
            <person name="Ezra D."/>
            <person name="Gonzalez J."/>
            <person name="Henrissat B."/>
            <person name="Kuo A."/>
            <person name="Liang C."/>
            <person name="Lipzen A."/>
            <person name="Lutzoni F."/>
            <person name="Magnuson J."/>
            <person name="Mondo S."/>
            <person name="Nolan M."/>
            <person name="Ohm R."/>
            <person name="Pangilinan J."/>
            <person name="Park H.-J."/>
            <person name="Ramirez L."/>
            <person name="Alfaro M."/>
            <person name="Sun H."/>
            <person name="Tritt A."/>
            <person name="Yoshinaga Y."/>
            <person name="Zwiers L.-H."/>
            <person name="Turgeon B."/>
            <person name="Goodwin S."/>
            <person name="Spatafora J."/>
            <person name="Crous P."/>
            <person name="Grigoriev I."/>
        </authorList>
    </citation>
    <scope>NUCLEOTIDE SEQUENCE</scope>
    <source>
        <strain evidence="2">CBS 690.94</strain>
    </source>
</reference>
<feature type="region of interest" description="Disordered" evidence="1">
    <location>
        <begin position="70"/>
        <end position="107"/>
    </location>
</feature>
<feature type="compositionally biased region" description="Polar residues" evidence="1">
    <location>
        <begin position="468"/>
        <end position="486"/>
    </location>
</feature>
<feature type="region of interest" description="Disordered" evidence="1">
    <location>
        <begin position="356"/>
        <end position="400"/>
    </location>
</feature>
<evidence type="ECO:0000313" key="3">
    <source>
        <dbReference type="Proteomes" id="UP000799764"/>
    </source>
</evidence>
<dbReference type="EMBL" id="MU001515">
    <property type="protein sequence ID" value="KAF2437666.1"/>
    <property type="molecule type" value="Genomic_DNA"/>
</dbReference>
<gene>
    <name evidence="2" type="ORF">P171DRAFT_506019</name>
</gene>
<organism evidence="2 3">
    <name type="scientific">Karstenula rhodostoma CBS 690.94</name>
    <dbReference type="NCBI Taxonomy" id="1392251"/>
    <lineage>
        <taxon>Eukaryota</taxon>
        <taxon>Fungi</taxon>
        <taxon>Dikarya</taxon>
        <taxon>Ascomycota</taxon>
        <taxon>Pezizomycotina</taxon>
        <taxon>Dothideomycetes</taxon>
        <taxon>Pleosporomycetidae</taxon>
        <taxon>Pleosporales</taxon>
        <taxon>Massarineae</taxon>
        <taxon>Didymosphaeriaceae</taxon>
        <taxon>Karstenula</taxon>
    </lineage>
</organism>
<feature type="region of interest" description="Disordered" evidence="1">
    <location>
        <begin position="1"/>
        <end position="53"/>
    </location>
</feature>
<dbReference type="Proteomes" id="UP000799764">
    <property type="component" value="Unassembled WGS sequence"/>
</dbReference>
<feature type="region of interest" description="Disordered" evidence="1">
    <location>
        <begin position="457"/>
        <end position="503"/>
    </location>
</feature>
<comment type="caution">
    <text evidence="2">The sequence shown here is derived from an EMBL/GenBank/DDBJ whole genome shotgun (WGS) entry which is preliminary data.</text>
</comment>